<dbReference type="InterPro" id="IPR036249">
    <property type="entry name" value="Thioredoxin-like_sf"/>
</dbReference>
<dbReference type="InParanoid" id="B7PLS2"/>
<dbReference type="FunFam" id="1.20.120.310:FF:000011">
    <property type="entry name" value="Sulfhydryl oxidase"/>
    <property type="match status" value="1"/>
</dbReference>
<gene>
    <name evidence="11" type="ORF">IscW_ISCW006249</name>
</gene>
<dbReference type="EMBL" id="ABJB010022785">
    <property type="status" value="NOT_ANNOTATED_CDS"/>
    <property type="molecule type" value="Genomic_DNA"/>
</dbReference>
<dbReference type="EMBL" id="ABJB010778460">
    <property type="status" value="NOT_ANNOTATED_CDS"/>
    <property type="molecule type" value="Genomic_DNA"/>
</dbReference>
<evidence type="ECO:0000259" key="10">
    <source>
        <dbReference type="PROSITE" id="PS51352"/>
    </source>
</evidence>
<comment type="catalytic activity">
    <reaction evidence="8">
        <text>2 R'C(R)SH + O2 = R'C(R)S-S(R)CR' + H2O2</text>
        <dbReference type="Rhea" id="RHEA:17357"/>
        <dbReference type="ChEBI" id="CHEBI:15379"/>
        <dbReference type="ChEBI" id="CHEBI:16240"/>
        <dbReference type="ChEBI" id="CHEBI:16520"/>
        <dbReference type="ChEBI" id="CHEBI:17412"/>
        <dbReference type="EC" id="1.8.3.2"/>
    </reaction>
</comment>
<dbReference type="InterPro" id="IPR039798">
    <property type="entry name" value="Sulfhydryl_oxidase"/>
</dbReference>
<evidence type="ECO:0000256" key="3">
    <source>
        <dbReference type="ARBA" id="ARBA00022729"/>
    </source>
</evidence>
<dbReference type="PaxDb" id="6945-B7PLS2"/>
<dbReference type="VEuPathDB" id="VectorBase:ISCP_006077"/>
<dbReference type="Pfam" id="PF00085">
    <property type="entry name" value="Thioredoxin"/>
    <property type="match status" value="1"/>
</dbReference>
<dbReference type="Gene3D" id="3.40.30.10">
    <property type="entry name" value="Glutaredoxin"/>
    <property type="match status" value="1"/>
</dbReference>
<dbReference type="InterPro" id="IPR013766">
    <property type="entry name" value="Thioredoxin_domain"/>
</dbReference>
<dbReference type="GO" id="GO:0003756">
    <property type="term" value="F:protein disulfide isomerase activity"/>
    <property type="evidence" value="ECO:0000318"/>
    <property type="project" value="GO_Central"/>
</dbReference>
<dbReference type="EMBL" id="ABJB010233842">
    <property type="status" value="NOT_ANNOTATED_CDS"/>
    <property type="molecule type" value="Genomic_DNA"/>
</dbReference>
<evidence type="ECO:0000313" key="13">
    <source>
        <dbReference type="Proteomes" id="UP000001555"/>
    </source>
</evidence>
<evidence type="ECO:0000256" key="8">
    <source>
        <dbReference type="RuleBase" id="RU371123"/>
    </source>
</evidence>
<dbReference type="EMBL" id="ABJB011112056">
    <property type="status" value="NOT_ANNOTATED_CDS"/>
    <property type="molecule type" value="Genomic_DNA"/>
</dbReference>
<evidence type="ECO:0000256" key="6">
    <source>
        <dbReference type="ARBA" id="ARBA00023157"/>
    </source>
</evidence>
<proteinExistence type="evidence at protein level"/>
<evidence type="ECO:0000313" key="11">
    <source>
        <dbReference type="EMBL" id="EEC07544.1"/>
    </source>
</evidence>
<reference evidence="12" key="2">
    <citation type="submission" date="2020-05" db="UniProtKB">
        <authorList>
            <consortium name="EnsemblMetazoa"/>
        </authorList>
    </citation>
    <scope>IDENTIFICATION</scope>
    <source>
        <strain evidence="12">wikel</strain>
    </source>
</reference>
<organism>
    <name type="scientific">Ixodes scapularis</name>
    <name type="common">Black-legged tick</name>
    <name type="synonym">Deer tick</name>
    <dbReference type="NCBI Taxonomy" id="6945"/>
    <lineage>
        <taxon>Eukaryota</taxon>
        <taxon>Metazoa</taxon>
        <taxon>Ecdysozoa</taxon>
        <taxon>Arthropoda</taxon>
        <taxon>Chelicerata</taxon>
        <taxon>Arachnida</taxon>
        <taxon>Acari</taxon>
        <taxon>Parasitiformes</taxon>
        <taxon>Ixodida</taxon>
        <taxon>Ixodoidea</taxon>
        <taxon>Ixodidae</taxon>
        <taxon>Ixodinae</taxon>
        <taxon>Ixodes</taxon>
    </lineage>
</organism>
<dbReference type="Pfam" id="PF04777">
    <property type="entry name" value="Evr1_Alr"/>
    <property type="match status" value="1"/>
</dbReference>
<keyword evidence="4 8" id="KW-0274">FAD</keyword>
<dbReference type="EMBL" id="DS742663">
    <property type="protein sequence ID" value="EEC07544.1"/>
    <property type="molecule type" value="Genomic_DNA"/>
</dbReference>
<dbReference type="EMBL" id="ABJB010969788">
    <property type="status" value="NOT_ANNOTATED_CDS"/>
    <property type="molecule type" value="Genomic_DNA"/>
</dbReference>
<evidence type="ECO:0000313" key="12">
    <source>
        <dbReference type="EnsemblMetazoa" id="ISCW006249-PA"/>
    </source>
</evidence>
<dbReference type="FunCoup" id="B7PLS2">
    <property type="interactions" value="185"/>
</dbReference>
<keyword evidence="2 8" id="KW-0285">Flavoprotein</keyword>
<evidence type="ECO:0000256" key="5">
    <source>
        <dbReference type="ARBA" id="ARBA00023002"/>
    </source>
</evidence>
<dbReference type="SUPFAM" id="SSF52833">
    <property type="entry name" value="Thioredoxin-like"/>
    <property type="match status" value="1"/>
</dbReference>
<dbReference type="PANTHER" id="PTHR22897:SF8">
    <property type="entry name" value="SULFHYDRYL OXIDASE"/>
    <property type="match status" value="1"/>
</dbReference>
<dbReference type="STRING" id="6945.B7PLS2"/>
<dbReference type="SUPFAM" id="SSF69000">
    <property type="entry name" value="FAD-dependent thiol oxidase"/>
    <property type="match status" value="1"/>
</dbReference>
<dbReference type="PROSITE" id="PS51324">
    <property type="entry name" value="ERV_ALR"/>
    <property type="match status" value="1"/>
</dbReference>
<dbReference type="EnsemblMetazoa" id="ISCW006249-RA">
    <property type="protein sequence ID" value="ISCW006249-PA"/>
    <property type="gene ID" value="ISCW006249"/>
</dbReference>
<reference evidence="11 13" key="1">
    <citation type="submission" date="2008-03" db="EMBL/GenBank/DDBJ databases">
        <title>Annotation of Ixodes scapularis.</title>
        <authorList>
            <consortium name="Ixodes scapularis Genome Project Consortium"/>
            <person name="Caler E."/>
            <person name="Hannick L.I."/>
            <person name="Bidwell S."/>
            <person name="Joardar V."/>
            <person name="Thiagarajan M."/>
            <person name="Amedeo P."/>
            <person name="Galinsky K.J."/>
            <person name="Schobel S."/>
            <person name="Inman J."/>
            <person name="Hostetler J."/>
            <person name="Miller J."/>
            <person name="Hammond M."/>
            <person name="Megy K."/>
            <person name="Lawson D."/>
            <person name="Kodira C."/>
            <person name="Sutton G."/>
            <person name="Meyer J."/>
            <person name="Hill C.A."/>
            <person name="Birren B."/>
            <person name="Nene V."/>
            <person name="Collins F."/>
            <person name="Alarcon-Chaidez F."/>
            <person name="Wikel S."/>
            <person name="Strausberg R."/>
        </authorList>
    </citation>
    <scope>NUCLEOTIDE SEQUENCE [LARGE SCALE GENOMIC DNA]</scope>
    <source>
        <strain evidence="13">Wikel</strain>
        <strain evidence="11">Wikel colony</strain>
    </source>
</reference>
<dbReference type="EC" id="1.8.3.2" evidence="8"/>
<dbReference type="EMBL" id="ABJB010184017">
    <property type="status" value="NOT_ANNOTATED_CDS"/>
    <property type="molecule type" value="Genomic_DNA"/>
</dbReference>
<keyword evidence="13" id="KW-1185">Reference proteome</keyword>
<dbReference type="Proteomes" id="UP000001555">
    <property type="component" value="Unassembled WGS sequence"/>
</dbReference>
<dbReference type="VEuPathDB" id="VectorBase:ISCW006249"/>
<dbReference type="InterPro" id="IPR017905">
    <property type="entry name" value="ERV/ALR_sulphydryl_oxidase"/>
</dbReference>
<comment type="cofactor">
    <cofactor evidence="1 8">
        <name>FAD</name>
        <dbReference type="ChEBI" id="CHEBI:57692"/>
    </cofactor>
</comment>
<dbReference type="EMBL" id="ABJB010809538">
    <property type="status" value="NOT_ANNOTATED_CDS"/>
    <property type="molecule type" value="Genomic_DNA"/>
</dbReference>
<keyword evidence="3" id="KW-0732">Signal</keyword>
<dbReference type="OrthoDB" id="59470at2759"/>
<evidence type="ECO:0000256" key="7">
    <source>
        <dbReference type="ARBA" id="ARBA00023180"/>
    </source>
</evidence>
<keyword evidence="6" id="KW-1015">Disulfide bond</keyword>
<dbReference type="PROSITE" id="PS51352">
    <property type="entry name" value="THIOREDOXIN_2"/>
    <property type="match status" value="1"/>
</dbReference>
<evidence type="ECO:0000259" key="9">
    <source>
        <dbReference type="PROSITE" id="PS51324"/>
    </source>
</evidence>
<accession>B7PLS2</accession>
<dbReference type="GO" id="GO:0000139">
    <property type="term" value="C:Golgi membrane"/>
    <property type="evidence" value="ECO:0000318"/>
    <property type="project" value="GO_Central"/>
</dbReference>
<dbReference type="EMBL" id="ABJB010933882">
    <property type="status" value="NOT_ANNOTATED_CDS"/>
    <property type="molecule type" value="Genomic_DNA"/>
</dbReference>
<dbReference type="BRENDA" id="1.8.3.2">
    <property type="organism ID" value="10611"/>
</dbReference>
<keyword evidence="7" id="KW-0325">Glycoprotein</keyword>
<keyword evidence="14" id="KW-1267">Proteomics identification</keyword>
<sequence>MDESGRLFAGSRLRTRVLTGLITFCVLLIHSTPVRAGLYDGNLPLVNLNASNFYDVLLGKENAWIIQFYSSWCGHCIHFAPMFKAFAHDISGWRQVLGLAVMDCTEVTNIKFCRLFEVTSFPTLFLGMKATRTDRGQVIEAHRSITNLRHQALSLLQGNHSTGPHPRPPSWPSLDPLPDRYCCQIIYLPVGLALRLSPSLLRRSLQLSRAECVADSGMLPCASVLAPMPCSDYTRLRAAQPLESKDPDVSKGQATQRRYRCNDTSRLAINLKIMGYCASNQANNYWHMPRRSKESYGDMDIYMTAVLALEVSHLKTCSTLQDTSRWLAPVLQFFPGDPSTMHFLGRLQKYVASFRERGHVLRGEALMPVGSLQPDSRLPRMGPYVGCLGSRPGLRGYPCSLWMLFHSLTVNSYRASAEHGPASGEDRSTTLLTIRDYVSHFFTCSDCAAHFASLAVGLESKLREPRDAVLWLWRTHNAVNRRLSGDQTEDPAAPKVPFPPESLCSECRTSRGRQDTVDWNVRWNVDRTLQFLLHYYSGDSII</sequence>
<dbReference type="PANTHER" id="PTHR22897">
    <property type="entry name" value="QUIESCIN Q6-RELATED SULFHYDRYL OXIDASE"/>
    <property type="match status" value="1"/>
</dbReference>
<dbReference type="GO" id="GO:0016971">
    <property type="term" value="F:flavin-dependent sulfhydryl oxidase activity"/>
    <property type="evidence" value="ECO:0000318"/>
    <property type="project" value="GO_Central"/>
</dbReference>
<dbReference type="InterPro" id="IPR036774">
    <property type="entry name" value="ERV/ALR_sulphydryl_oxid_sf"/>
</dbReference>
<dbReference type="VEuPathDB" id="VectorBase:ISCI006249"/>
<feature type="domain" description="Thioredoxin" evidence="10">
    <location>
        <begin position="34"/>
        <end position="158"/>
    </location>
</feature>
<dbReference type="GO" id="GO:0005615">
    <property type="term" value="C:extracellular space"/>
    <property type="evidence" value="ECO:0000318"/>
    <property type="project" value="GO_Central"/>
</dbReference>
<dbReference type="EMBL" id="ABJB010702962">
    <property type="status" value="NOT_ANNOTATED_CDS"/>
    <property type="molecule type" value="Genomic_DNA"/>
</dbReference>
<keyword evidence="11" id="KW-0413">Isomerase</keyword>
<evidence type="ECO:0000256" key="2">
    <source>
        <dbReference type="ARBA" id="ARBA00022630"/>
    </source>
</evidence>
<evidence type="ECO:0000256" key="1">
    <source>
        <dbReference type="ARBA" id="ARBA00001974"/>
    </source>
</evidence>
<dbReference type="AlphaFoldDB" id="B7PLS2"/>
<protein>
    <recommendedName>
        <fullName evidence="8">Sulfhydryl oxidase</fullName>
        <ecNumber evidence="8">1.8.3.2</ecNumber>
    </recommendedName>
</protein>
<name>B7PLS2_IXOSC</name>
<dbReference type="HOGENOM" id="CLU_020182_1_0_1"/>
<dbReference type="GO" id="GO:0006457">
    <property type="term" value="P:protein folding"/>
    <property type="evidence" value="ECO:0000318"/>
    <property type="project" value="GO_Central"/>
</dbReference>
<keyword evidence="5 8" id="KW-0560">Oxidoreductase</keyword>
<evidence type="ECO:0007829" key="14">
    <source>
        <dbReference type="PeptideAtlas" id="B7PLS2"/>
    </source>
</evidence>
<dbReference type="Gene3D" id="1.20.120.310">
    <property type="entry name" value="ERV/ALR sulfhydryl oxidase domain"/>
    <property type="match status" value="1"/>
</dbReference>
<feature type="non-terminal residue" evidence="11">
    <location>
        <position position="542"/>
    </location>
</feature>
<feature type="domain" description="ERV/ALR sulfhydryl oxidase" evidence="9">
    <location>
        <begin position="390"/>
        <end position="497"/>
    </location>
</feature>
<evidence type="ECO:0000256" key="4">
    <source>
        <dbReference type="ARBA" id="ARBA00022827"/>
    </source>
</evidence>